<sequence length="533" mass="57555">MAGWDFASVFEAVARVHPERTAFVHGRRRGAWAHFDDRAARLATVLESAGLTAGDVVAEYMRNGPEYLETFFAAGKSGLAPMNTNYRYVEDELVQIWADADVKAVVFDAEFRERVDRVRHRLPGVRLWLEVGEGTDWAPSYARELDAHPPRPHGGGREDSLILIYTGGTTGHPKGVMWRQGDILSLLNAQNPRPLPDHGDREAVEAHLAGLTREIRSLVASPLMHGAGLFYAISALSGAGTLVMTPGARFDAEQLLDVMDGERVQSLAIVGDAFARPMLAALDENPGRWRLDGLRAVFSSGVMWSRPVKEGLLNHMPAARLLDGLGSSEASAVASTVSVRGDVADTGSFVPSDRAAVLLDDGTLAEPGDGKVGRLAVTGWIPVGYLNDPEKSAQVFVEAAGRRWSVPGDLAQLDADGRIQLLGRGSSCINTGGEKVFAEEVEEVLKQHPGIADAAVLGVSDERLGRKVVALLRAGERPPSEEELHTHARAHLAGYKVPKHMAYVDSLERADNGKLDHRRLTGIAESKWGDGHA</sequence>
<dbReference type="RefSeq" id="WP_352162719.1">
    <property type="nucleotide sequence ID" value="NZ_JBHSOA010000037.1"/>
</dbReference>
<feature type="domain" description="AMP-dependent synthetase/ligase" evidence="1">
    <location>
        <begin position="10"/>
        <end position="379"/>
    </location>
</feature>
<dbReference type="Pfam" id="PF00501">
    <property type="entry name" value="AMP-binding"/>
    <property type="match status" value="1"/>
</dbReference>
<protein>
    <submittedName>
        <fullName evidence="3">AMP-binding protein</fullName>
    </submittedName>
</protein>
<dbReference type="SUPFAM" id="SSF56801">
    <property type="entry name" value="Acetyl-CoA synthetase-like"/>
    <property type="match status" value="1"/>
</dbReference>
<dbReference type="InterPro" id="IPR020845">
    <property type="entry name" value="AMP-binding_CS"/>
</dbReference>
<dbReference type="PROSITE" id="PS00455">
    <property type="entry name" value="AMP_BINDING"/>
    <property type="match status" value="1"/>
</dbReference>
<dbReference type="PANTHER" id="PTHR43767:SF1">
    <property type="entry name" value="NONRIBOSOMAL PEPTIDE SYNTHASE PES1 (EUROFUNG)-RELATED"/>
    <property type="match status" value="1"/>
</dbReference>
<dbReference type="Gene3D" id="3.30.300.30">
    <property type="match status" value="1"/>
</dbReference>
<dbReference type="PANTHER" id="PTHR43767">
    <property type="entry name" value="LONG-CHAIN-FATTY-ACID--COA LIGASE"/>
    <property type="match status" value="1"/>
</dbReference>
<keyword evidence="4" id="KW-1185">Reference proteome</keyword>
<reference evidence="4" key="1">
    <citation type="journal article" date="2019" name="Int. J. Syst. Evol. Microbiol.">
        <title>The Global Catalogue of Microorganisms (GCM) 10K type strain sequencing project: providing services to taxonomists for standard genome sequencing and annotation.</title>
        <authorList>
            <consortium name="The Broad Institute Genomics Platform"/>
            <consortium name="The Broad Institute Genome Sequencing Center for Infectious Disease"/>
            <person name="Wu L."/>
            <person name="Ma J."/>
        </authorList>
    </citation>
    <scope>NUCLEOTIDE SEQUENCE [LARGE SCALE GENOMIC DNA]</scope>
    <source>
        <strain evidence="4">JCM 10411</strain>
    </source>
</reference>
<dbReference type="Gene3D" id="3.40.50.12780">
    <property type="entry name" value="N-terminal domain of ligase-like"/>
    <property type="match status" value="1"/>
</dbReference>
<accession>A0ABW1DZN9</accession>
<gene>
    <name evidence="3" type="ORF">ACFPZI_17925</name>
</gene>
<proteinExistence type="predicted"/>
<organism evidence="3 4">
    <name type="scientific">Streptomyces chlorus</name>
    <dbReference type="NCBI Taxonomy" id="887452"/>
    <lineage>
        <taxon>Bacteria</taxon>
        <taxon>Bacillati</taxon>
        <taxon>Actinomycetota</taxon>
        <taxon>Actinomycetes</taxon>
        <taxon>Kitasatosporales</taxon>
        <taxon>Streptomycetaceae</taxon>
        <taxon>Streptomyces</taxon>
    </lineage>
</organism>
<dbReference type="InterPro" id="IPR000873">
    <property type="entry name" value="AMP-dep_synth/lig_dom"/>
</dbReference>
<evidence type="ECO:0000313" key="4">
    <source>
        <dbReference type="Proteomes" id="UP001596180"/>
    </source>
</evidence>
<evidence type="ECO:0000259" key="1">
    <source>
        <dbReference type="Pfam" id="PF00501"/>
    </source>
</evidence>
<dbReference type="InterPro" id="IPR045851">
    <property type="entry name" value="AMP-bd_C_sf"/>
</dbReference>
<dbReference type="NCBIfam" id="NF005863">
    <property type="entry name" value="PRK07798.1"/>
    <property type="match status" value="1"/>
</dbReference>
<dbReference type="InterPro" id="IPR050237">
    <property type="entry name" value="ATP-dep_AMP-bd_enzyme"/>
</dbReference>
<name>A0ABW1DZN9_9ACTN</name>
<feature type="domain" description="AMP-binding enzyme C-terminal" evidence="2">
    <location>
        <begin position="440"/>
        <end position="514"/>
    </location>
</feature>
<dbReference type="Pfam" id="PF13193">
    <property type="entry name" value="AMP-binding_C"/>
    <property type="match status" value="1"/>
</dbReference>
<comment type="caution">
    <text evidence="3">The sequence shown here is derived from an EMBL/GenBank/DDBJ whole genome shotgun (WGS) entry which is preliminary data.</text>
</comment>
<dbReference type="InterPro" id="IPR025110">
    <property type="entry name" value="AMP-bd_C"/>
</dbReference>
<dbReference type="InterPro" id="IPR042099">
    <property type="entry name" value="ANL_N_sf"/>
</dbReference>
<dbReference type="EMBL" id="JBHSOA010000037">
    <property type="protein sequence ID" value="MFC5853615.1"/>
    <property type="molecule type" value="Genomic_DNA"/>
</dbReference>
<evidence type="ECO:0000259" key="2">
    <source>
        <dbReference type="Pfam" id="PF13193"/>
    </source>
</evidence>
<evidence type="ECO:0000313" key="3">
    <source>
        <dbReference type="EMBL" id="MFC5853615.1"/>
    </source>
</evidence>
<dbReference type="Proteomes" id="UP001596180">
    <property type="component" value="Unassembled WGS sequence"/>
</dbReference>